<evidence type="ECO:0000259" key="1">
    <source>
        <dbReference type="Pfam" id="PF01266"/>
    </source>
</evidence>
<feature type="domain" description="BFD-like [2Fe-2S]-binding" evidence="2">
    <location>
        <begin position="380"/>
        <end position="434"/>
    </location>
</feature>
<dbReference type="InterPro" id="IPR006076">
    <property type="entry name" value="FAD-dep_OxRdtase"/>
</dbReference>
<name>A0A934M7I9_9CLOT</name>
<dbReference type="InterPro" id="IPR007419">
    <property type="entry name" value="BFD-like_2Fe2S-bd_dom"/>
</dbReference>
<dbReference type="Gene3D" id="1.10.10.1100">
    <property type="entry name" value="BFD-like [2Fe-2S]-binding domain"/>
    <property type="match status" value="1"/>
</dbReference>
<organism evidence="3 4">
    <name type="scientific">Clostridium aciditolerans</name>
    <dbReference type="NCBI Taxonomy" id="339861"/>
    <lineage>
        <taxon>Bacteria</taxon>
        <taxon>Bacillati</taxon>
        <taxon>Bacillota</taxon>
        <taxon>Clostridia</taxon>
        <taxon>Eubacteriales</taxon>
        <taxon>Clostridiaceae</taxon>
        <taxon>Clostridium</taxon>
    </lineage>
</organism>
<dbReference type="InterPro" id="IPR036188">
    <property type="entry name" value="FAD/NAD-bd_sf"/>
</dbReference>
<dbReference type="PANTHER" id="PTHR42720">
    <property type="entry name" value="GLYCEROL-3-PHOSPHATE DEHYDROGENASE"/>
    <property type="match status" value="1"/>
</dbReference>
<evidence type="ECO:0000313" key="4">
    <source>
        <dbReference type="Proteomes" id="UP000622687"/>
    </source>
</evidence>
<dbReference type="EMBL" id="JAEEGB010000053">
    <property type="protein sequence ID" value="MBI6875743.1"/>
    <property type="molecule type" value="Genomic_DNA"/>
</dbReference>
<evidence type="ECO:0000259" key="2">
    <source>
        <dbReference type="Pfam" id="PF04324"/>
    </source>
</evidence>
<reference evidence="3" key="1">
    <citation type="submission" date="2020-12" db="EMBL/GenBank/DDBJ databases">
        <title>Clostridium thailandense sp. nov., a novel acetogenic bacterium isolated from peat land soil in Thailand.</title>
        <authorList>
            <person name="Chaikitkaew S."/>
            <person name="Birkeland N.K."/>
        </authorList>
    </citation>
    <scope>NUCLEOTIDE SEQUENCE</scope>
    <source>
        <strain evidence="3">DSM 17425</strain>
    </source>
</reference>
<proteinExistence type="predicted"/>
<dbReference type="Gene3D" id="3.50.50.60">
    <property type="entry name" value="FAD/NAD(P)-binding domain"/>
    <property type="match status" value="1"/>
</dbReference>
<dbReference type="SUPFAM" id="SSF51905">
    <property type="entry name" value="FAD/NAD(P)-binding domain"/>
    <property type="match status" value="1"/>
</dbReference>
<evidence type="ECO:0000313" key="3">
    <source>
        <dbReference type="EMBL" id="MBI6875743.1"/>
    </source>
</evidence>
<dbReference type="PANTHER" id="PTHR42720:SF1">
    <property type="entry name" value="GLYCEROL 3-PHOSPHATE OXIDASE"/>
    <property type="match status" value="1"/>
</dbReference>
<dbReference type="Proteomes" id="UP000622687">
    <property type="component" value="Unassembled WGS sequence"/>
</dbReference>
<gene>
    <name evidence="3" type="ORF">I6U51_24080</name>
</gene>
<sequence length="463" mass="52553">MDYDVLILGGGIIGCAVAYELSKYSLNIALIEKDYDIADDVALINSAVVYDGLECEDTLMSKLELMGNELMEDIASKFNVTFKKRGSLIIAEDKKGEAKLINMYDRAISRGIKNIRLLDSKEVYEMEPNLNANVKRAIHSENTGIICPYDLAIAYGEIAFDNGVKFKLEEEVLDIQKMSRGFRVVTNKNKFTCNMVLNTTPVEYYGIESENKLNKDRCCSKYLLLEKDFRGNFKNIVVTLNESEDKIYTFPTVQGGTIVALKTNETISYSDSLKKISSFMGKINDEYINIFYESPFYNDTLIIDDSLIDNGYVKIEGKHYSQVTITPAIAKIVCETIVNNLNCVLKKDFVDKRREFYRFRDLSNEERESIIKQDKRYGKIVCVCQKVTEGEIVDSIRRPLGARTIEGIKRRTGAAFGTCKGAQCLNKVASILAREMDKRLTDIVKDSKNSKIVISRIKEFDEM</sequence>
<keyword evidence="4" id="KW-1185">Reference proteome</keyword>
<protein>
    <submittedName>
        <fullName evidence="3">FAD-dependent oxidoreductase</fullName>
    </submittedName>
</protein>
<dbReference type="Pfam" id="PF01266">
    <property type="entry name" value="DAO"/>
    <property type="match status" value="1"/>
</dbReference>
<dbReference type="InterPro" id="IPR052745">
    <property type="entry name" value="G3P_Oxidase/Oxidoreductase"/>
</dbReference>
<dbReference type="InterPro" id="IPR041854">
    <property type="entry name" value="BFD-like_2Fe2S-bd_dom_sf"/>
</dbReference>
<dbReference type="RefSeq" id="WP_211145083.1">
    <property type="nucleotide sequence ID" value="NZ_JAEEGB010000053.1"/>
</dbReference>
<dbReference type="AlphaFoldDB" id="A0A934M7I9"/>
<accession>A0A934M7I9</accession>
<dbReference type="CDD" id="cd19946">
    <property type="entry name" value="GlpA-like_Fer2_BFD-like"/>
    <property type="match status" value="1"/>
</dbReference>
<dbReference type="Gene3D" id="3.30.9.10">
    <property type="entry name" value="D-Amino Acid Oxidase, subunit A, domain 2"/>
    <property type="match status" value="1"/>
</dbReference>
<feature type="domain" description="FAD dependent oxidoreductase" evidence="1">
    <location>
        <begin position="4"/>
        <end position="261"/>
    </location>
</feature>
<dbReference type="Pfam" id="PF04324">
    <property type="entry name" value="Fer2_BFD"/>
    <property type="match status" value="1"/>
</dbReference>
<comment type="caution">
    <text evidence="3">The sequence shown here is derived from an EMBL/GenBank/DDBJ whole genome shotgun (WGS) entry which is preliminary data.</text>
</comment>